<reference evidence="2" key="1">
    <citation type="submission" date="2015-11" db="EMBL/GenBank/DDBJ databases">
        <title>De novo transcriptome assembly of four potential Pierce s Disease insect vectors from Arizona vineyards.</title>
        <authorList>
            <person name="Tassone E.E."/>
        </authorList>
    </citation>
    <scope>NUCLEOTIDE SEQUENCE</scope>
</reference>
<dbReference type="SUPFAM" id="SSF56672">
    <property type="entry name" value="DNA/RNA polymerases"/>
    <property type="match status" value="1"/>
</dbReference>
<dbReference type="AlphaFoldDB" id="A0A1B6F7L3"/>
<evidence type="ECO:0000259" key="1">
    <source>
        <dbReference type="Pfam" id="PF07727"/>
    </source>
</evidence>
<proteinExistence type="predicted"/>
<feature type="non-terminal residue" evidence="2">
    <location>
        <position position="1"/>
    </location>
</feature>
<dbReference type="Pfam" id="PF07727">
    <property type="entry name" value="RVT_2"/>
    <property type="match status" value="2"/>
</dbReference>
<evidence type="ECO:0000313" key="2">
    <source>
        <dbReference type="EMBL" id="JAS45843.1"/>
    </source>
</evidence>
<feature type="domain" description="Reverse transcriptase Ty1/copia-type" evidence="1">
    <location>
        <begin position="98"/>
        <end position="190"/>
    </location>
</feature>
<organism evidence="2">
    <name type="scientific">Cuerna arida</name>
    <dbReference type="NCBI Taxonomy" id="1464854"/>
    <lineage>
        <taxon>Eukaryota</taxon>
        <taxon>Metazoa</taxon>
        <taxon>Ecdysozoa</taxon>
        <taxon>Arthropoda</taxon>
        <taxon>Hexapoda</taxon>
        <taxon>Insecta</taxon>
        <taxon>Pterygota</taxon>
        <taxon>Neoptera</taxon>
        <taxon>Paraneoptera</taxon>
        <taxon>Hemiptera</taxon>
        <taxon>Auchenorrhyncha</taxon>
        <taxon>Membracoidea</taxon>
        <taxon>Cicadellidae</taxon>
        <taxon>Cicadellinae</taxon>
        <taxon>Proconiini</taxon>
        <taxon>Cuerna</taxon>
    </lineage>
</organism>
<feature type="non-terminal residue" evidence="2">
    <location>
        <position position="190"/>
    </location>
</feature>
<protein>
    <recommendedName>
        <fullName evidence="1">Reverse transcriptase Ty1/copia-type domain-containing protein</fullName>
    </recommendedName>
</protein>
<name>A0A1B6F7L3_9HEMI</name>
<dbReference type="GO" id="GO:0071897">
    <property type="term" value="P:DNA biosynthetic process"/>
    <property type="evidence" value="ECO:0007669"/>
    <property type="project" value="UniProtKB-ARBA"/>
</dbReference>
<accession>A0A1B6F7L3</accession>
<dbReference type="InterPro" id="IPR043502">
    <property type="entry name" value="DNA/RNA_pol_sf"/>
</dbReference>
<dbReference type="EMBL" id="GECZ01023926">
    <property type="protein sequence ID" value="JAS45843.1"/>
    <property type="molecule type" value="Transcribed_RNA"/>
</dbReference>
<sequence>LVAKGFAQKPGVDFEETFAPVTKLSSIRLLLGLAAEEDLKIDQMDVSTAFLNGEIKEKVFMEIPDNLEKYLHNIMIEESCNEDKNLFFKAKKMLEDLKESQDKNVCLLNKAIYGLKQSGRQWYMKLDTKLKELKFTPSFADPCVYISDSGGEKIIIAVYVDDLVIFYKDNKKANLIKSQLMKCFEMRDLG</sequence>
<gene>
    <name evidence="2" type="ORF">g.3241</name>
</gene>
<dbReference type="InterPro" id="IPR013103">
    <property type="entry name" value="RVT_2"/>
</dbReference>
<feature type="domain" description="Reverse transcriptase Ty1/copia-type" evidence="1">
    <location>
        <begin position="1"/>
        <end position="66"/>
    </location>
</feature>